<dbReference type="RefSeq" id="WP_200356405.1">
    <property type="nucleotide sequence ID" value="NZ_JAENIL010000027.1"/>
</dbReference>
<dbReference type="Proteomes" id="UP000617628">
    <property type="component" value="Unassembled WGS sequence"/>
</dbReference>
<protein>
    <submittedName>
        <fullName evidence="2">Rhodanese-like domain-containing protein</fullName>
    </submittedName>
</protein>
<dbReference type="SUPFAM" id="SSF52821">
    <property type="entry name" value="Rhodanese/Cell cycle control phosphatase"/>
    <property type="match status" value="1"/>
</dbReference>
<dbReference type="Pfam" id="PF00581">
    <property type="entry name" value="Rhodanese"/>
    <property type="match status" value="1"/>
</dbReference>
<evidence type="ECO:0000313" key="3">
    <source>
        <dbReference type="Proteomes" id="UP000617628"/>
    </source>
</evidence>
<dbReference type="PROSITE" id="PS50206">
    <property type="entry name" value="RHODANESE_3"/>
    <property type="match status" value="1"/>
</dbReference>
<dbReference type="Gene3D" id="3.40.250.10">
    <property type="entry name" value="Rhodanese-like domain"/>
    <property type="match status" value="1"/>
</dbReference>
<keyword evidence="3" id="KW-1185">Reference proteome</keyword>
<feature type="domain" description="Rhodanese" evidence="1">
    <location>
        <begin position="46"/>
        <end position="141"/>
    </location>
</feature>
<dbReference type="EMBL" id="JAENIL010000027">
    <property type="protein sequence ID" value="MBK1878192.1"/>
    <property type="molecule type" value="Genomic_DNA"/>
</dbReference>
<evidence type="ECO:0000313" key="2">
    <source>
        <dbReference type="EMBL" id="MBK1878192.1"/>
    </source>
</evidence>
<dbReference type="SMART" id="SM00450">
    <property type="entry name" value="RHOD"/>
    <property type="match status" value="1"/>
</dbReference>
<dbReference type="AlphaFoldDB" id="A0A934RWP9"/>
<organism evidence="2 3">
    <name type="scientific">Pelagicoccus mobilis</name>
    <dbReference type="NCBI Taxonomy" id="415221"/>
    <lineage>
        <taxon>Bacteria</taxon>
        <taxon>Pseudomonadati</taxon>
        <taxon>Verrucomicrobiota</taxon>
        <taxon>Opitutia</taxon>
        <taxon>Puniceicoccales</taxon>
        <taxon>Pelagicoccaceae</taxon>
        <taxon>Pelagicoccus</taxon>
    </lineage>
</organism>
<dbReference type="CDD" id="cd00158">
    <property type="entry name" value="RHOD"/>
    <property type="match status" value="1"/>
</dbReference>
<name>A0A934RWP9_9BACT</name>
<dbReference type="InterPro" id="IPR050229">
    <property type="entry name" value="GlpE_sulfurtransferase"/>
</dbReference>
<comment type="caution">
    <text evidence="2">The sequence shown here is derived from an EMBL/GenBank/DDBJ whole genome shotgun (WGS) entry which is preliminary data.</text>
</comment>
<dbReference type="InterPro" id="IPR001763">
    <property type="entry name" value="Rhodanese-like_dom"/>
</dbReference>
<dbReference type="PANTHER" id="PTHR43031">
    <property type="entry name" value="FAD-DEPENDENT OXIDOREDUCTASE"/>
    <property type="match status" value="1"/>
</dbReference>
<evidence type="ECO:0000259" key="1">
    <source>
        <dbReference type="PROSITE" id="PS50206"/>
    </source>
</evidence>
<sequence length="143" mass="15808">MKETLGQSVLLVGLAAVLAFAGYLWRPDALPWDVRALEIELAAANELEEALWVDARVEEDFQQAHLGGALLLNEESWEAGFVGLLEVWFPDRPIVVYCSSQSCLRSHHVAKRLREELGVENVFSLKGGWEAMLETGKAKGGES</sequence>
<dbReference type="PANTHER" id="PTHR43031:SF7">
    <property type="entry name" value="NITRIC OXIDE REDUCTASE FLRD-NAD(+) REDUCTASE"/>
    <property type="match status" value="1"/>
</dbReference>
<dbReference type="InterPro" id="IPR036873">
    <property type="entry name" value="Rhodanese-like_dom_sf"/>
</dbReference>
<gene>
    <name evidence="2" type="ORF">JIN87_15035</name>
</gene>
<proteinExistence type="predicted"/>
<reference evidence="2" key="1">
    <citation type="submission" date="2021-01" db="EMBL/GenBank/DDBJ databases">
        <title>Modified the classification status of verrucomicrobia.</title>
        <authorList>
            <person name="Feng X."/>
        </authorList>
    </citation>
    <scope>NUCLEOTIDE SEQUENCE</scope>
    <source>
        <strain evidence="2">KCTC 13126</strain>
    </source>
</reference>
<accession>A0A934RWP9</accession>